<dbReference type="EMBL" id="CP090167">
    <property type="protein sequence ID" value="UJO17227.1"/>
    <property type="molecule type" value="Genomic_DNA"/>
</dbReference>
<evidence type="ECO:0000313" key="1">
    <source>
        <dbReference type="EMBL" id="UJO17227.1"/>
    </source>
</evidence>
<proteinExistence type="predicted"/>
<dbReference type="RefSeq" id="XP_047761593.1">
    <property type="nucleotide sequence ID" value="XM_047904959.1"/>
</dbReference>
<keyword evidence="2" id="KW-1185">Reference proteome</keyword>
<name>A0A9Q8LGW5_PASFU</name>
<dbReference type="AlphaFoldDB" id="A0A9Q8LGW5"/>
<organism evidence="1 2">
    <name type="scientific">Passalora fulva</name>
    <name type="common">Tomato leaf mold</name>
    <name type="synonym">Cladosporium fulvum</name>
    <dbReference type="NCBI Taxonomy" id="5499"/>
    <lineage>
        <taxon>Eukaryota</taxon>
        <taxon>Fungi</taxon>
        <taxon>Dikarya</taxon>
        <taxon>Ascomycota</taxon>
        <taxon>Pezizomycotina</taxon>
        <taxon>Dothideomycetes</taxon>
        <taxon>Dothideomycetidae</taxon>
        <taxon>Mycosphaerellales</taxon>
        <taxon>Mycosphaerellaceae</taxon>
        <taxon>Fulvia</taxon>
    </lineage>
</organism>
<dbReference type="PANTHER" id="PTHR24148">
    <property type="entry name" value="ANKYRIN REPEAT DOMAIN-CONTAINING PROTEIN 39 HOMOLOG-RELATED"/>
    <property type="match status" value="1"/>
</dbReference>
<gene>
    <name evidence="1" type="ORF">CLAFUR5_05811</name>
</gene>
<evidence type="ECO:0000313" key="2">
    <source>
        <dbReference type="Proteomes" id="UP000756132"/>
    </source>
</evidence>
<dbReference type="GeneID" id="71985689"/>
<dbReference type="Proteomes" id="UP000756132">
    <property type="component" value="Chromosome 5"/>
</dbReference>
<accession>A0A9Q8LGW5</accession>
<dbReference type="Pfam" id="PF26639">
    <property type="entry name" value="Het-6_barrel"/>
    <property type="match status" value="1"/>
</dbReference>
<reference evidence="1" key="1">
    <citation type="submission" date="2021-12" db="EMBL/GenBank/DDBJ databases">
        <authorList>
            <person name="Zaccaron A."/>
            <person name="Stergiopoulos I."/>
        </authorList>
    </citation>
    <scope>NUCLEOTIDE SEQUENCE</scope>
    <source>
        <strain evidence="1">Race5_Kim</strain>
    </source>
</reference>
<protein>
    <submittedName>
        <fullName evidence="1">Uncharacterized protein</fullName>
    </submittedName>
</protein>
<sequence>MDDSRHENAERPGDSRVTLSALLERAYVFQITDPRDKVYALLGLGPRWAQQVITVDYNSELSAVYKQTTRAILEQDHALAPWSRAGLSYQRQQDLPSWVADWSSFFPHCQYSSETLGIPDRASGDSQVDVQWPFADDDSNLQTKSYKVATISQVGQKVIEKRAYSDQTFAPHELVAEAAHVLVMRTSLPLGETDTLDAFLRIWIGDHTGIIPTIPAPKSALEASNTLLLDQMLAANNEDVAAVAGDNFCLREMLLLYLETAQRPKSEVYTTPLPYAALIANRRFFITAEGYFGLGPLSTLPGDDVHIVSGGKTPYIIRPLEAPDGHALVSDAYVQELMAGEALESPGFRWQDLFVQ</sequence>
<dbReference type="InterPro" id="IPR052895">
    <property type="entry name" value="HetReg/Transcr_Mod"/>
</dbReference>
<reference evidence="1" key="2">
    <citation type="journal article" date="2022" name="Microb. Genom.">
        <title>A chromosome-scale genome assembly of the tomato pathogen Cladosporium fulvum reveals a compartmentalized genome architecture and the presence of a dispensable chromosome.</title>
        <authorList>
            <person name="Zaccaron A.Z."/>
            <person name="Chen L.H."/>
            <person name="Samaras A."/>
            <person name="Stergiopoulos I."/>
        </authorList>
    </citation>
    <scope>NUCLEOTIDE SEQUENCE</scope>
    <source>
        <strain evidence="1">Race5_Kim</strain>
    </source>
</reference>
<dbReference type="OMA" id="RHENAER"/>
<dbReference type="PANTHER" id="PTHR24148:SF64">
    <property type="entry name" value="HETEROKARYON INCOMPATIBILITY DOMAIN-CONTAINING PROTEIN"/>
    <property type="match status" value="1"/>
</dbReference>
<dbReference type="OrthoDB" id="5416609at2759"/>
<dbReference type="KEGG" id="ffu:CLAFUR5_05811"/>